<dbReference type="Proteomes" id="UP000287651">
    <property type="component" value="Unassembled WGS sequence"/>
</dbReference>
<comment type="caution">
    <text evidence="2">The sequence shown here is derived from an EMBL/GenBank/DDBJ whole genome shotgun (WGS) entry which is preliminary data.</text>
</comment>
<feature type="compositionally biased region" description="Polar residues" evidence="1">
    <location>
        <begin position="76"/>
        <end position="87"/>
    </location>
</feature>
<name>A0A426XB46_ENSVE</name>
<evidence type="ECO:0000313" key="3">
    <source>
        <dbReference type="Proteomes" id="UP000287651"/>
    </source>
</evidence>
<accession>A0A426XB46</accession>
<dbReference type="EMBL" id="AMZH03023211">
    <property type="protein sequence ID" value="RRT36716.1"/>
    <property type="molecule type" value="Genomic_DNA"/>
</dbReference>
<feature type="region of interest" description="Disordered" evidence="1">
    <location>
        <begin position="72"/>
        <end position="93"/>
    </location>
</feature>
<organism evidence="2 3">
    <name type="scientific">Ensete ventricosum</name>
    <name type="common">Abyssinian banana</name>
    <name type="synonym">Musa ensete</name>
    <dbReference type="NCBI Taxonomy" id="4639"/>
    <lineage>
        <taxon>Eukaryota</taxon>
        <taxon>Viridiplantae</taxon>
        <taxon>Streptophyta</taxon>
        <taxon>Embryophyta</taxon>
        <taxon>Tracheophyta</taxon>
        <taxon>Spermatophyta</taxon>
        <taxon>Magnoliopsida</taxon>
        <taxon>Liliopsida</taxon>
        <taxon>Zingiberales</taxon>
        <taxon>Musaceae</taxon>
        <taxon>Ensete</taxon>
    </lineage>
</organism>
<proteinExistence type="predicted"/>
<gene>
    <name evidence="2" type="ORF">B296_00047972</name>
</gene>
<reference evidence="2 3" key="1">
    <citation type="journal article" date="2014" name="Agronomy (Basel)">
        <title>A Draft Genome Sequence for Ensete ventricosum, the Drought-Tolerant Tree Against Hunger.</title>
        <authorList>
            <person name="Harrison J."/>
            <person name="Moore K.A."/>
            <person name="Paszkiewicz K."/>
            <person name="Jones T."/>
            <person name="Grant M."/>
            <person name="Ambacheew D."/>
            <person name="Muzemil S."/>
            <person name="Studholme D.J."/>
        </authorList>
    </citation>
    <scope>NUCLEOTIDE SEQUENCE [LARGE SCALE GENOMIC DNA]</scope>
</reference>
<sequence length="114" mass="12783">MFPNKNKSSLSHLSQALFSFEDPKIRVPLYTDVHIAGLATLLLNLVGTCHCHRWRQRHYRLQCYPPSAHHSLADDQVSNRSNNSTASPLRCRSPSASTFLASTLVDSSRLLPQP</sequence>
<protein>
    <submittedName>
        <fullName evidence="2">Uncharacterized protein</fullName>
    </submittedName>
</protein>
<evidence type="ECO:0000313" key="2">
    <source>
        <dbReference type="EMBL" id="RRT36716.1"/>
    </source>
</evidence>
<evidence type="ECO:0000256" key="1">
    <source>
        <dbReference type="SAM" id="MobiDB-lite"/>
    </source>
</evidence>
<dbReference type="AlphaFoldDB" id="A0A426XB46"/>